<feature type="region of interest" description="Disordered" evidence="7">
    <location>
        <begin position="573"/>
        <end position="593"/>
    </location>
</feature>
<feature type="disulfide bond" evidence="6">
    <location>
        <begin position="248"/>
        <end position="258"/>
    </location>
</feature>
<feature type="domain" description="EGF-like" evidence="10">
    <location>
        <begin position="281"/>
        <end position="316"/>
    </location>
</feature>
<evidence type="ECO:0000256" key="5">
    <source>
        <dbReference type="ARBA" id="ARBA00023180"/>
    </source>
</evidence>
<dbReference type="Pfam" id="PF07645">
    <property type="entry name" value="EGF_CA"/>
    <property type="match status" value="1"/>
</dbReference>
<dbReference type="GO" id="GO:0007411">
    <property type="term" value="P:axon guidance"/>
    <property type="evidence" value="ECO:0007669"/>
    <property type="project" value="TreeGrafter"/>
</dbReference>
<keyword evidence="2 9" id="KW-0732">Signal</keyword>
<dbReference type="SUPFAM" id="SSF57184">
    <property type="entry name" value="Growth factor receptor domain"/>
    <property type="match status" value="2"/>
</dbReference>
<feature type="domain" description="EGF-like" evidence="10">
    <location>
        <begin position="429"/>
        <end position="464"/>
    </location>
</feature>
<dbReference type="SMART" id="SM00181">
    <property type="entry name" value="EGF"/>
    <property type="match status" value="6"/>
</dbReference>
<feature type="disulfide bond" evidence="6">
    <location>
        <begin position="417"/>
        <end position="426"/>
    </location>
</feature>
<dbReference type="PROSITE" id="PS00010">
    <property type="entry name" value="ASX_HYDROXYL"/>
    <property type="match status" value="6"/>
</dbReference>
<keyword evidence="12" id="KW-1185">Reference proteome</keyword>
<feature type="disulfide bond" evidence="6">
    <location>
        <begin position="269"/>
        <end position="278"/>
    </location>
</feature>
<evidence type="ECO:0000256" key="6">
    <source>
        <dbReference type="PROSITE-ProRule" id="PRU00076"/>
    </source>
</evidence>
<dbReference type="PROSITE" id="PS00022">
    <property type="entry name" value="EGF_1"/>
    <property type="match status" value="6"/>
</dbReference>
<evidence type="ECO:0000256" key="1">
    <source>
        <dbReference type="ARBA" id="ARBA00022536"/>
    </source>
</evidence>
<reference evidence="13" key="1">
    <citation type="submission" date="2025-08" db="UniProtKB">
        <authorList>
            <consortium name="RefSeq"/>
        </authorList>
    </citation>
    <scope>IDENTIFICATION</scope>
    <source>
        <tissue evidence="13">Whole sample</tissue>
    </source>
</reference>
<dbReference type="PRINTS" id="PR00010">
    <property type="entry name" value="EGFBLOOD"/>
</dbReference>
<feature type="domain" description="EGF-like" evidence="10">
    <location>
        <begin position="355"/>
        <end position="390"/>
    </location>
</feature>
<feature type="disulfide bond" evidence="6">
    <location>
        <begin position="433"/>
        <end position="443"/>
    </location>
</feature>
<dbReference type="FunFam" id="2.10.25.10:FF:000321">
    <property type="entry name" value="Protein delta homolog 1"/>
    <property type="match status" value="1"/>
</dbReference>
<dbReference type="GO" id="GO:0009986">
    <property type="term" value="C:cell surface"/>
    <property type="evidence" value="ECO:0007669"/>
    <property type="project" value="TreeGrafter"/>
</dbReference>
<organism evidence="12 13">
    <name type="scientific">Crassostrea virginica</name>
    <name type="common">Eastern oyster</name>
    <dbReference type="NCBI Taxonomy" id="6565"/>
    <lineage>
        <taxon>Eukaryota</taxon>
        <taxon>Metazoa</taxon>
        <taxon>Spiralia</taxon>
        <taxon>Lophotrochozoa</taxon>
        <taxon>Mollusca</taxon>
        <taxon>Bivalvia</taxon>
        <taxon>Autobranchia</taxon>
        <taxon>Pteriomorphia</taxon>
        <taxon>Ostreida</taxon>
        <taxon>Ostreoidea</taxon>
        <taxon>Ostreidae</taxon>
        <taxon>Crassostrea</taxon>
    </lineage>
</organism>
<feature type="signal peptide" evidence="9">
    <location>
        <begin position="1"/>
        <end position="20"/>
    </location>
</feature>
<comment type="caution">
    <text evidence="6">Lacks conserved residue(s) required for the propagation of feature annotation.</text>
</comment>
<dbReference type="InterPro" id="IPR009030">
    <property type="entry name" value="Growth_fac_rcpt_cys_sf"/>
</dbReference>
<dbReference type="GO" id="GO:0007160">
    <property type="term" value="P:cell-matrix adhesion"/>
    <property type="evidence" value="ECO:0007669"/>
    <property type="project" value="InterPro"/>
</dbReference>
<keyword evidence="3" id="KW-0677">Repeat</keyword>
<evidence type="ECO:0000259" key="10">
    <source>
        <dbReference type="PROSITE" id="PS50026"/>
    </source>
</evidence>
<dbReference type="AlphaFoldDB" id="A0A8B8DPW6"/>
<dbReference type="Proteomes" id="UP000694844">
    <property type="component" value="Chromosome 4"/>
</dbReference>
<dbReference type="GeneID" id="111128514"/>
<dbReference type="Pfam" id="PF06119">
    <property type="entry name" value="NIDO"/>
    <property type="match status" value="1"/>
</dbReference>
<dbReference type="PANTHER" id="PTHR45836">
    <property type="entry name" value="SLIT HOMOLOG"/>
    <property type="match status" value="1"/>
</dbReference>
<evidence type="ECO:0000313" key="12">
    <source>
        <dbReference type="Proteomes" id="UP000694844"/>
    </source>
</evidence>
<feature type="disulfide bond" evidence="6">
    <location>
        <begin position="322"/>
        <end position="332"/>
    </location>
</feature>
<gene>
    <name evidence="13" type="primary">LOC111128514</name>
</gene>
<feature type="transmembrane region" description="Helical" evidence="8">
    <location>
        <begin position="470"/>
        <end position="490"/>
    </location>
</feature>
<evidence type="ECO:0000313" key="13">
    <source>
        <dbReference type="RefSeq" id="XP_022329850.1"/>
    </source>
</evidence>
<dbReference type="OrthoDB" id="6236007at2759"/>
<evidence type="ECO:0000256" key="4">
    <source>
        <dbReference type="ARBA" id="ARBA00023157"/>
    </source>
</evidence>
<feature type="chain" id="PRO_5034918469" evidence="9">
    <location>
        <begin position="21"/>
        <end position="593"/>
    </location>
</feature>
<dbReference type="PROSITE" id="PS01186">
    <property type="entry name" value="EGF_2"/>
    <property type="match status" value="5"/>
</dbReference>
<feature type="domain" description="EGF-like" evidence="10">
    <location>
        <begin position="392"/>
        <end position="427"/>
    </location>
</feature>
<feature type="domain" description="NIDO" evidence="11">
    <location>
        <begin position="98"/>
        <end position="237"/>
    </location>
</feature>
<sequence>MINHHRVLSFVLPILNIVVCFPLDQFFPYGSSAGDGQLAACDDCSTSSIPIAVNFSFFGSSFDSIYVNSNGDVTFGSPLTQYTSEPFPINGSHKIIAPFWTDIETSNGGQLWYRTTQNSELQQGTNKIRSLFSNIENFAATWMMIVTWDNVAEYNCGSTCSQRNTFQLALITDGSHSFAVFNYNKITWTKSSQVGFNAGDGIHYYSVPGSMTDAVLNLPQMSNIGIPGQYVFRVDQNKISNADTIDECASSPCVHGNCSNEYLYYECICEPGYTGVNCESEIDECQSSPCIHGNCSDHLSYYTCDCHAGYTGSHCQTDIDECTSSPCIHGTCTDIINGYLCSCMPGYTGVLCEIDVDECQSSPCTHGDCQDMVNSYSCHCYGGYTGQHCQIDINECLSSPCVQGNCTDQVNGFLCNCIKGYTGITCDTDINECESSPCIHGTCVNQIGNYHCICGTEYYGKQCSQFEVSLLTPLFVGLPLILLALLFLLCRKKCKRQEELDNSGEIFPFGNKTLGPSKPAFRNKQPSRNAFVSNVVNVIRSSTKFRLTAKPKVAYHSRCSTIKIPLCSRPYKPCQGQKPPSKAPYERTCGAKA</sequence>
<dbReference type="PANTHER" id="PTHR45836:SF13">
    <property type="entry name" value="PROTEIN CRUMBS"/>
    <property type="match status" value="1"/>
</dbReference>
<dbReference type="InterPro" id="IPR003886">
    <property type="entry name" value="NIDO_dom"/>
</dbReference>
<dbReference type="FunFam" id="2.10.25.10:FF:000279">
    <property type="entry name" value="Neurogenic locus notch 1"/>
    <property type="match status" value="3"/>
</dbReference>
<dbReference type="InterPro" id="IPR013032">
    <property type="entry name" value="EGF-like_CS"/>
</dbReference>
<dbReference type="CDD" id="cd00054">
    <property type="entry name" value="EGF_CA"/>
    <property type="match status" value="6"/>
</dbReference>
<dbReference type="SMART" id="SM00179">
    <property type="entry name" value="EGF_CA"/>
    <property type="match status" value="6"/>
</dbReference>
<evidence type="ECO:0000256" key="3">
    <source>
        <dbReference type="ARBA" id="ARBA00022737"/>
    </source>
</evidence>
<dbReference type="PROSITE" id="PS50026">
    <property type="entry name" value="EGF_3"/>
    <property type="match status" value="6"/>
</dbReference>
<keyword evidence="1 6" id="KW-0245">EGF-like domain</keyword>
<dbReference type="Pfam" id="PF12661">
    <property type="entry name" value="hEGF"/>
    <property type="match status" value="1"/>
</dbReference>
<dbReference type="FunFam" id="2.10.25.10:FF:000472">
    <property type="entry name" value="Uncharacterized protein, isoform A"/>
    <property type="match status" value="1"/>
</dbReference>
<accession>A0A8B8DPW6</accession>
<feature type="domain" description="EGF-like" evidence="10">
    <location>
        <begin position="244"/>
        <end position="279"/>
    </location>
</feature>
<keyword evidence="4 6" id="KW-1015">Disulfide bond</keyword>
<proteinExistence type="predicted"/>
<dbReference type="InterPro" id="IPR018097">
    <property type="entry name" value="EGF_Ca-bd_CS"/>
</dbReference>
<dbReference type="InterPro" id="IPR049883">
    <property type="entry name" value="NOTCH1_EGF-like"/>
</dbReference>
<dbReference type="SUPFAM" id="SSF57196">
    <property type="entry name" value="EGF/Laminin"/>
    <property type="match status" value="1"/>
</dbReference>
<dbReference type="GO" id="GO:0005886">
    <property type="term" value="C:plasma membrane"/>
    <property type="evidence" value="ECO:0007669"/>
    <property type="project" value="TreeGrafter"/>
</dbReference>
<dbReference type="Gene3D" id="2.10.25.10">
    <property type="entry name" value="Laminin"/>
    <property type="match status" value="6"/>
</dbReference>
<evidence type="ECO:0000259" key="11">
    <source>
        <dbReference type="PROSITE" id="PS51220"/>
    </source>
</evidence>
<feature type="disulfide bond" evidence="6">
    <location>
        <begin position="359"/>
        <end position="369"/>
    </location>
</feature>
<dbReference type="SMART" id="SM00539">
    <property type="entry name" value="NIDO"/>
    <property type="match status" value="1"/>
</dbReference>
<name>A0A8B8DPW6_CRAVI</name>
<feature type="disulfide bond" evidence="6">
    <location>
        <begin position="343"/>
        <end position="352"/>
    </location>
</feature>
<feature type="disulfide bond" evidence="6">
    <location>
        <begin position="396"/>
        <end position="406"/>
    </location>
</feature>
<dbReference type="RefSeq" id="XP_022329850.1">
    <property type="nucleotide sequence ID" value="XM_022474142.1"/>
</dbReference>
<dbReference type="InterPro" id="IPR000742">
    <property type="entry name" value="EGF"/>
</dbReference>
<keyword evidence="5" id="KW-0325">Glycoprotein</keyword>
<keyword evidence="8" id="KW-1133">Transmembrane helix</keyword>
<dbReference type="InterPro" id="IPR051355">
    <property type="entry name" value="Notch/Slit_guidance"/>
</dbReference>
<feature type="disulfide bond" evidence="6">
    <location>
        <begin position="306"/>
        <end position="315"/>
    </location>
</feature>
<evidence type="ECO:0000256" key="9">
    <source>
        <dbReference type="SAM" id="SignalP"/>
    </source>
</evidence>
<dbReference type="KEGG" id="cvn:111128514"/>
<evidence type="ECO:0000256" key="8">
    <source>
        <dbReference type="SAM" id="Phobius"/>
    </source>
</evidence>
<keyword evidence="8" id="KW-0472">Membrane</keyword>
<dbReference type="GO" id="GO:0043235">
    <property type="term" value="C:receptor complex"/>
    <property type="evidence" value="ECO:0007669"/>
    <property type="project" value="TreeGrafter"/>
</dbReference>
<dbReference type="PROSITE" id="PS51220">
    <property type="entry name" value="NIDO"/>
    <property type="match status" value="1"/>
</dbReference>
<feature type="disulfide bond" evidence="6">
    <location>
        <begin position="454"/>
        <end position="463"/>
    </location>
</feature>
<dbReference type="GO" id="GO:0007219">
    <property type="term" value="P:Notch signaling pathway"/>
    <property type="evidence" value="ECO:0007669"/>
    <property type="project" value="TreeGrafter"/>
</dbReference>
<feature type="disulfide bond" evidence="6">
    <location>
        <begin position="380"/>
        <end position="389"/>
    </location>
</feature>
<keyword evidence="8" id="KW-0812">Transmembrane</keyword>
<dbReference type="InterPro" id="IPR001881">
    <property type="entry name" value="EGF-like_Ca-bd_dom"/>
</dbReference>
<evidence type="ECO:0000256" key="7">
    <source>
        <dbReference type="SAM" id="MobiDB-lite"/>
    </source>
</evidence>
<evidence type="ECO:0000256" key="2">
    <source>
        <dbReference type="ARBA" id="ARBA00022729"/>
    </source>
</evidence>
<dbReference type="InterPro" id="IPR000152">
    <property type="entry name" value="EGF-type_Asp/Asn_hydroxyl_site"/>
</dbReference>
<protein>
    <submittedName>
        <fullName evidence="13">Sushi, nidogen and EGF-like domain-containing protein 1</fullName>
    </submittedName>
</protein>
<feature type="domain" description="EGF-like" evidence="10">
    <location>
        <begin position="318"/>
        <end position="353"/>
    </location>
</feature>
<dbReference type="GO" id="GO:0005509">
    <property type="term" value="F:calcium ion binding"/>
    <property type="evidence" value="ECO:0007669"/>
    <property type="project" value="InterPro"/>
</dbReference>
<dbReference type="PROSITE" id="PS01187">
    <property type="entry name" value="EGF_CA"/>
    <property type="match status" value="2"/>
</dbReference>
<feature type="disulfide bond" evidence="6">
    <location>
        <begin position="285"/>
        <end position="295"/>
    </location>
</feature>